<proteinExistence type="predicted"/>
<dbReference type="Pfam" id="PF10926">
    <property type="entry name" value="DUF2800"/>
    <property type="match status" value="1"/>
</dbReference>
<evidence type="ECO:0000313" key="2">
    <source>
        <dbReference type="Proteomes" id="UP000190140"/>
    </source>
</evidence>
<comment type="caution">
    <text evidence="1">The sequence shown here is derived from an EMBL/GenBank/DDBJ whole genome shotgun (WGS) entry which is preliminary data.</text>
</comment>
<accession>A0A1V4I4V0</accession>
<dbReference type="AlphaFoldDB" id="A0A1V4I4V0"/>
<sequence>MSDHAVLSASGAHRWLNCLPSARLELEFVNNESSAAAEGTAAHALCEHKLKKALHMRSKRPVSVYNSDEMEEHSDAYVEFVMEQLELAKQSCTDPLILIEQRLDFSCYVPQGFGTGDCIIIADKKLHIIDFKYGMGVLVDAVDNPQMKLYALGALEIYDSLYDIEEVSMTIFQPRRENVSTWTIRVEDLKDWAEKELKPRAKKAYDGEGEYLPGEWCTFCRAAVKCRARAEEKLKLAQSEFKLPPLLTDSEIEEVLSKLSDLTKWANEIIAYATDAAVNHGKEWHGFKVVEGRSVRKFKDEDAVAEVAKANGYKDIFRQSLITLTEMERLMGKSKFEKILGDLIYKPPGKPTLVPLSDKRPAMNVSNAKNEFNEITEECEYE</sequence>
<dbReference type="Proteomes" id="UP000190140">
    <property type="component" value="Unassembled WGS sequence"/>
</dbReference>
<organism evidence="1 2">
    <name type="scientific">Alkalithermobacter paradoxus</name>
    <dbReference type="NCBI Taxonomy" id="29349"/>
    <lineage>
        <taxon>Bacteria</taxon>
        <taxon>Bacillati</taxon>
        <taxon>Bacillota</taxon>
        <taxon>Clostridia</taxon>
        <taxon>Peptostreptococcales</taxon>
        <taxon>Tepidibacteraceae</taxon>
        <taxon>Alkalithermobacter</taxon>
    </lineage>
</organism>
<dbReference type="RefSeq" id="WP_044036309.1">
    <property type="nucleotide sequence ID" value="NZ_MZGW01000009.1"/>
</dbReference>
<gene>
    <name evidence="1" type="ORF">CLOTH_18140</name>
</gene>
<keyword evidence="2" id="KW-1185">Reference proteome</keyword>
<dbReference type="InterPro" id="IPR021229">
    <property type="entry name" value="DUF2800"/>
</dbReference>
<name>A0A1V4I4V0_9FIRM</name>
<dbReference type="OrthoDB" id="9766061at2"/>
<reference evidence="1 2" key="1">
    <citation type="submission" date="2017-03" db="EMBL/GenBank/DDBJ databases">
        <title>Genome sequence of Clostridium thermoalcaliphilum DSM 7309.</title>
        <authorList>
            <person name="Poehlein A."/>
            <person name="Daniel R."/>
        </authorList>
    </citation>
    <scope>NUCLEOTIDE SEQUENCE [LARGE SCALE GENOMIC DNA]</scope>
    <source>
        <strain evidence="1 2">DSM 7309</strain>
    </source>
</reference>
<dbReference type="EMBL" id="MZGW01000009">
    <property type="protein sequence ID" value="OPJ55002.1"/>
    <property type="molecule type" value="Genomic_DNA"/>
</dbReference>
<protein>
    <submittedName>
        <fullName evidence="1">PD-(D/E)XK nuclease superfamily protein</fullName>
    </submittedName>
</protein>
<evidence type="ECO:0000313" key="1">
    <source>
        <dbReference type="EMBL" id="OPJ55002.1"/>
    </source>
</evidence>
<dbReference type="STRING" id="29349.CLOTH_18140"/>